<name>A0ABW4T9X0_9ACTN</name>
<keyword evidence="1" id="KW-0812">Transmembrane</keyword>
<feature type="transmembrane region" description="Helical" evidence="1">
    <location>
        <begin position="62"/>
        <end position="85"/>
    </location>
</feature>
<evidence type="ECO:0000256" key="1">
    <source>
        <dbReference type="SAM" id="Phobius"/>
    </source>
</evidence>
<accession>A0ABW4T9X0</accession>
<sequence length="181" mass="19173">MLFRIRRSQLALAAAAAYLGVVGYLSVATLLGQVDELSGESPLGELTSPVSLLPYGLRRLGLLPSAAGAYTIAGVVQTVLIWLLVRGRRPAETLGHLADGYRRGRVALAVSLAYLLLVTAAAVFGIVAAAHEAGSFALIYWIPLALPLSLAASYLPGSLLPIGMIQAWVVWRIFRGGRVPR</sequence>
<feature type="transmembrane region" description="Helical" evidence="1">
    <location>
        <begin position="12"/>
        <end position="34"/>
    </location>
</feature>
<dbReference type="Proteomes" id="UP001597368">
    <property type="component" value="Unassembled WGS sequence"/>
</dbReference>
<evidence type="ECO:0000313" key="3">
    <source>
        <dbReference type="Proteomes" id="UP001597368"/>
    </source>
</evidence>
<organism evidence="2 3">
    <name type="scientific">Nonomuraea mangrovi</name>
    <dbReference type="NCBI Taxonomy" id="2316207"/>
    <lineage>
        <taxon>Bacteria</taxon>
        <taxon>Bacillati</taxon>
        <taxon>Actinomycetota</taxon>
        <taxon>Actinomycetes</taxon>
        <taxon>Streptosporangiales</taxon>
        <taxon>Streptosporangiaceae</taxon>
        <taxon>Nonomuraea</taxon>
    </lineage>
</organism>
<dbReference type="RefSeq" id="WP_379580914.1">
    <property type="nucleotide sequence ID" value="NZ_JBHUFV010000075.1"/>
</dbReference>
<feature type="transmembrane region" description="Helical" evidence="1">
    <location>
        <begin position="106"/>
        <end position="131"/>
    </location>
</feature>
<proteinExistence type="predicted"/>
<comment type="caution">
    <text evidence="2">The sequence shown here is derived from an EMBL/GenBank/DDBJ whole genome shotgun (WGS) entry which is preliminary data.</text>
</comment>
<keyword evidence="1" id="KW-0472">Membrane</keyword>
<keyword evidence="3" id="KW-1185">Reference proteome</keyword>
<gene>
    <name evidence="2" type="ORF">ACFSKW_45920</name>
</gene>
<reference evidence="3" key="1">
    <citation type="journal article" date="2019" name="Int. J. Syst. Evol. Microbiol.">
        <title>The Global Catalogue of Microorganisms (GCM) 10K type strain sequencing project: providing services to taxonomists for standard genome sequencing and annotation.</title>
        <authorList>
            <consortium name="The Broad Institute Genomics Platform"/>
            <consortium name="The Broad Institute Genome Sequencing Center for Infectious Disease"/>
            <person name="Wu L."/>
            <person name="Ma J."/>
        </authorList>
    </citation>
    <scope>NUCLEOTIDE SEQUENCE [LARGE SCALE GENOMIC DNA]</scope>
    <source>
        <strain evidence="3">ICMP 6774ER</strain>
    </source>
</reference>
<evidence type="ECO:0000313" key="2">
    <source>
        <dbReference type="EMBL" id="MFD1938822.1"/>
    </source>
</evidence>
<feature type="transmembrane region" description="Helical" evidence="1">
    <location>
        <begin position="151"/>
        <end position="171"/>
    </location>
</feature>
<keyword evidence="1" id="KW-1133">Transmembrane helix</keyword>
<protein>
    <submittedName>
        <fullName evidence="2">Uncharacterized protein</fullName>
    </submittedName>
</protein>
<dbReference type="EMBL" id="JBHUFV010000075">
    <property type="protein sequence ID" value="MFD1938822.1"/>
    <property type="molecule type" value="Genomic_DNA"/>
</dbReference>